<dbReference type="GO" id="GO:0016787">
    <property type="term" value="F:hydrolase activity"/>
    <property type="evidence" value="ECO:0007669"/>
    <property type="project" value="UniProtKB-KW"/>
</dbReference>
<evidence type="ECO:0000256" key="1">
    <source>
        <dbReference type="SAM" id="SignalP"/>
    </source>
</evidence>
<name>A0A840UXN5_9BACT</name>
<dbReference type="SMART" id="SM00849">
    <property type="entry name" value="Lactamase_B"/>
    <property type="match status" value="1"/>
</dbReference>
<keyword evidence="4" id="KW-1185">Reference proteome</keyword>
<feature type="chain" id="PRO_5032892128" evidence="1">
    <location>
        <begin position="35"/>
        <end position="287"/>
    </location>
</feature>
<reference evidence="3 4" key="1">
    <citation type="submission" date="2020-08" db="EMBL/GenBank/DDBJ databases">
        <title>Genomic Encyclopedia of Type Strains, Phase IV (KMG-IV): sequencing the most valuable type-strain genomes for metagenomic binning, comparative biology and taxonomic classification.</title>
        <authorList>
            <person name="Goeker M."/>
        </authorList>
    </citation>
    <scope>NUCLEOTIDE SEQUENCE [LARGE SCALE GENOMIC DNA]</scope>
    <source>
        <strain evidence="3 4">DSM 28570</strain>
    </source>
</reference>
<keyword evidence="1" id="KW-0732">Signal</keyword>
<keyword evidence="3" id="KW-0378">Hydrolase</keyword>
<dbReference type="RefSeq" id="WP_183349205.1">
    <property type="nucleotide sequence ID" value="NZ_JACHEO010000004.1"/>
</dbReference>
<dbReference type="InterPro" id="IPR001279">
    <property type="entry name" value="Metallo-B-lactamas"/>
</dbReference>
<dbReference type="PANTHER" id="PTHR30619:SF1">
    <property type="entry name" value="RECOMBINATION PROTEIN 2"/>
    <property type="match status" value="1"/>
</dbReference>
<evidence type="ECO:0000313" key="4">
    <source>
        <dbReference type="Proteomes" id="UP000539642"/>
    </source>
</evidence>
<dbReference type="InterPro" id="IPR052159">
    <property type="entry name" value="Competence_DNA_uptake"/>
</dbReference>
<proteinExistence type="predicted"/>
<sequence length="287" mass="30575">MHAIRYRHPRPMILCRSLLLLTVLAASLARPVGAAEPSVPVTVSFFGAGGEDAVLLHQAGRCALLVDAGPRGSGIRIGEALERRGVEGLDQLVISHPHLDHFGGVLTLPTSLEIAMVHDNGGDNGGEPGFADYRRWRRHFPYQPLAAGAKWRCGEIEVSVLAADSTTSRPEKINDGSIVLAVTVGSVRLLLPGDIEAGGRRALARRPGALRADIVKIPHHAKDAGGLGPWLDAVRPALAVISTGKDTVVDPAALELVRASSGEVWRTDLQGDLEIRIDARGWHHVGQ</sequence>
<accession>A0A840UXN5</accession>
<gene>
    <name evidence="3" type="ORF">HNQ81_001154</name>
</gene>
<feature type="domain" description="Metallo-beta-lactamase" evidence="2">
    <location>
        <begin position="50"/>
        <end position="245"/>
    </location>
</feature>
<dbReference type="CDD" id="cd07731">
    <property type="entry name" value="ComA-like_MBL-fold"/>
    <property type="match status" value="1"/>
</dbReference>
<feature type="signal peptide" evidence="1">
    <location>
        <begin position="1"/>
        <end position="34"/>
    </location>
</feature>
<dbReference type="Proteomes" id="UP000539642">
    <property type="component" value="Unassembled WGS sequence"/>
</dbReference>
<protein>
    <submittedName>
        <fullName evidence="3">Beta-lactamase superfamily II metal-dependent hydrolase</fullName>
    </submittedName>
</protein>
<evidence type="ECO:0000259" key="2">
    <source>
        <dbReference type="SMART" id="SM00849"/>
    </source>
</evidence>
<comment type="caution">
    <text evidence="3">The sequence shown here is derived from an EMBL/GenBank/DDBJ whole genome shotgun (WGS) entry which is preliminary data.</text>
</comment>
<dbReference type="Pfam" id="PF00753">
    <property type="entry name" value="Lactamase_B"/>
    <property type="match status" value="1"/>
</dbReference>
<dbReference type="EMBL" id="JACHEO010000004">
    <property type="protein sequence ID" value="MBB5347438.1"/>
    <property type="molecule type" value="Genomic_DNA"/>
</dbReference>
<evidence type="ECO:0000313" key="3">
    <source>
        <dbReference type="EMBL" id="MBB5347438.1"/>
    </source>
</evidence>
<dbReference type="AlphaFoldDB" id="A0A840UXN5"/>
<dbReference type="InterPro" id="IPR035681">
    <property type="entry name" value="ComA-like_MBL"/>
</dbReference>
<dbReference type="InterPro" id="IPR036866">
    <property type="entry name" value="RibonucZ/Hydroxyglut_hydro"/>
</dbReference>
<organism evidence="3 4">
    <name type="scientific">Desulfoprunum benzoelyticum</name>
    <dbReference type="NCBI Taxonomy" id="1506996"/>
    <lineage>
        <taxon>Bacteria</taxon>
        <taxon>Pseudomonadati</taxon>
        <taxon>Thermodesulfobacteriota</taxon>
        <taxon>Desulfobulbia</taxon>
        <taxon>Desulfobulbales</taxon>
        <taxon>Desulfobulbaceae</taxon>
        <taxon>Desulfoprunum</taxon>
    </lineage>
</organism>
<dbReference type="PANTHER" id="PTHR30619">
    <property type="entry name" value="DNA INTERNALIZATION/COMPETENCE PROTEIN COMEC/REC2"/>
    <property type="match status" value="1"/>
</dbReference>
<dbReference type="Gene3D" id="3.60.15.10">
    <property type="entry name" value="Ribonuclease Z/Hydroxyacylglutathione hydrolase-like"/>
    <property type="match status" value="1"/>
</dbReference>
<dbReference type="SUPFAM" id="SSF56281">
    <property type="entry name" value="Metallo-hydrolase/oxidoreductase"/>
    <property type="match status" value="1"/>
</dbReference>